<dbReference type="SMART" id="SM00481">
    <property type="entry name" value="POLIIIAc"/>
    <property type="match status" value="1"/>
</dbReference>
<organism evidence="3">
    <name type="scientific">uncultured Thermomicrobiales bacterium</name>
    <dbReference type="NCBI Taxonomy" id="1645740"/>
    <lineage>
        <taxon>Bacteria</taxon>
        <taxon>Pseudomonadati</taxon>
        <taxon>Thermomicrobiota</taxon>
        <taxon>Thermomicrobia</taxon>
        <taxon>Thermomicrobiales</taxon>
        <taxon>environmental samples</taxon>
    </lineage>
</organism>
<dbReference type="SUPFAM" id="SSF89550">
    <property type="entry name" value="PHP domain-like"/>
    <property type="match status" value="1"/>
</dbReference>
<evidence type="ECO:0000313" key="3">
    <source>
        <dbReference type="EMBL" id="CAA9571969.1"/>
    </source>
</evidence>
<feature type="domain" description="Polymerase/histidinol phosphatase N-terminal" evidence="2">
    <location>
        <begin position="20"/>
        <end position="85"/>
    </location>
</feature>
<feature type="region of interest" description="Disordered" evidence="1">
    <location>
        <begin position="1"/>
        <end position="29"/>
    </location>
</feature>
<gene>
    <name evidence="3" type="ORF">AVDCRST_MAG88-2426</name>
</gene>
<dbReference type="Pfam" id="PF02811">
    <property type="entry name" value="PHP"/>
    <property type="match status" value="1"/>
</dbReference>
<dbReference type="InterPro" id="IPR052018">
    <property type="entry name" value="PHP_domain"/>
</dbReference>
<dbReference type="Gene3D" id="3.20.20.140">
    <property type="entry name" value="Metal-dependent hydrolases"/>
    <property type="match status" value="1"/>
</dbReference>
<evidence type="ECO:0000256" key="1">
    <source>
        <dbReference type="SAM" id="MobiDB-lite"/>
    </source>
</evidence>
<proteinExistence type="predicted"/>
<dbReference type="PANTHER" id="PTHR42924:SF3">
    <property type="entry name" value="POLYMERASE_HISTIDINOL PHOSPHATASE N-TERMINAL DOMAIN-CONTAINING PROTEIN"/>
    <property type="match status" value="1"/>
</dbReference>
<evidence type="ECO:0000259" key="2">
    <source>
        <dbReference type="SMART" id="SM00481"/>
    </source>
</evidence>
<sequence>MAQAGTGEGVESPGQAPSSVDLHTHSTASDGTLTPVRLVTLAAARGLRVLGLTDHDTTAGLPEARSAAERHDLTLVPGVELSTHVAEGEVHVLGYFIDPEHPRLVEALARFREAREGRASAIVERLAAVGATIDLARVLEIAGGGSIGRPHVARVLVESGHASSINDAFDRFLVRGRPGYVERYRLTPPDAVRLVRAASGVPVLAHPHSVADLDRLLPELVAAGLGGLECHYGDYDDGLKRDLLALAARHRLVATGGTDFHGPGFGRRLLGATIVPPGCVAELEARRAT</sequence>
<dbReference type="CDD" id="cd07438">
    <property type="entry name" value="PHP_HisPPase_AMP"/>
    <property type="match status" value="1"/>
</dbReference>
<protein>
    <submittedName>
        <fullName evidence="3">FIG00031715: Predicted metal-dependent phosphoesterases (PHP family)</fullName>
    </submittedName>
</protein>
<dbReference type="Gene3D" id="1.10.150.650">
    <property type="match status" value="1"/>
</dbReference>
<dbReference type="GO" id="GO:0004534">
    <property type="term" value="F:5'-3' RNA exonuclease activity"/>
    <property type="evidence" value="ECO:0007669"/>
    <property type="project" value="TreeGrafter"/>
</dbReference>
<dbReference type="EMBL" id="CADCWM010000608">
    <property type="protein sequence ID" value="CAA9571969.1"/>
    <property type="molecule type" value="Genomic_DNA"/>
</dbReference>
<dbReference type="GO" id="GO:0035312">
    <property type="term" value="F:5'-3' DNA exonuclease activity"/>
    <property type="evidence" value="ECO:0007669"/>
    <property type="project" value="TreeGrafter"/>
</dbReference>
<dbReference type="InterPro" id="IPR016195">
    <property type="entry name" value="Pol/histidinol_Pase-like"/>
</dbReference>
<name>A0A6J4V8H4_9BACT</name>
<accession>A0A6J4V8H4</accession>
<dbReference type="InterPro" id="IPR003141">
    <property type="entry name" value="Pol/His_phosphatase_N"/>
</dbReference>
<dbReference type="AlphaFoldDB" id="A0A6J4V8H4"/>
<reference evidence="3" key="1">
    <citation type="submission" date="2020-02" db="EMBL/GenBank/DDBJ databases">
        <authorList>
            <person name="Meier V. D."/>
        </authorList>
    </citation>
    <scope>NUCLEOTIDE SEQUENCE</scope>
    <source>
        <strain evidence="3">AVDCRST_MAG88</strain>
    </source>
</reference>
<dbReference type="PANTHER" id="PTHR42924">
    <property type="entry name" value="EXONUCLEASE"/>
    <property type="match status" value="1"/>
</dbReference>
<dbReference type="InterPro" id="IPR004013">
    <property type="entry name" value="PHP_dom"/>
</dbReference>